<evidence type="ECO:0000313" key="1">
    <source>
        <dbReference type="EMBL" id="WLR42290.1"/>
    </source>
</evidence>
<proteinExistence type="predicted"/>
<evidence type="ECO:0000313" key="2">
    <source>
        <dbReference type="Proteomes" id="UP001197974"/>
    </source>
</evidence>
<protein>
    <submittedName>
        <fullName evidence="1">Uncharacterized protein</fullName>
    </submittedName>
</protein>
<name>A0ABY9JXE2_9BACI</name>
<organism evidence="1 2">
    <name type="scientific">Bacillus carboniphilus</name>
    <dbReference type="NCBI Taxonomy" id="86663"/>
    <lineage>
        <taxon>Bacteria</taxon>
        <taxon>Bacillati</taxon>
        <taxon>Bacillota</taxon>
        <taxon>Bacilli</taxon>
        <taxon>Bacillales</taxon>
        <taxon>Bacillaceae</taxon>
        <taxon>Bacillus</taxon>
    </lineage>
</organism>
<dbReference type="RefSeq" id="WP_226542663.1">
    <property type="nucleotide sequence ID" value="NZ_CP129013.1"/>
</dbReference>
<dbReference type="Proteomes" id="UP001197974">
    <property type="component" value="Chromosome"/>
</dbReference>
<dbReference type="EMBL" id="CP129013">
    <property type="protein sequence ID" value="WLR42290.1"/>
    <property type="molecule type" value="Genomic_DNA"/>
</dbReference>
<sequence length="173" mass="20546">MNDRKQLLQQKLKATKQKISRKELIELLPDNLSVVIEEATFFTDPKVEHILNNLYNLWNNELHLHSFINKYSENRKEFSWENEVISFVQGLNFKQELGYLYVGIEKSPLYLVGGKWLIENFDVFWEQISFEDIWFFGKDLSNGVLVSQYGGYLEHDPNPKEIMYAITYWGIDK</sequence>
<reference evidence="1 2" key="1">
    <citation type="submission" date="2023-06" db="EMBL/GenBank/DDBJ databases">
        <title>Five Gram-positive bacteria isolated from mangrove sediments in Shenzhen, Guangdong, China.</title>
        <authorList>
            <person name="Yu S."/>
            <person name="Zheng W."/>
            <person name="Huang Y."/>
        </authorList>
    </citation>
    <scope>NUCLEOTIDE SEQUENCE [LARGE SCALE GENOMIC DNA]</scope>
    <source>
        <strain evidence="1 2">SaN35-3</strain>
    </source>
</reference>
<accession>A0ABY9JXE2</accession>
<gene>
    <name evidence="1" type="ORF">LC087_16435</name>
</gene>
<keyword evidence="2" id="KW-1185">Reference proteome</keyword>